<feature type="non-terminal residue" evidence="3">
    <location>
        <position position="416"/>
    </location>
</feature>
<sequence>RRTLWNIIWGCLVTIFACTWLSVHRNVPGRKLTERGWFFRSLDRAETMVIAVLAPEVIVAWAASQLIVAWKILGHPNPSKLTLTHGFFLSMGGFFYEKPHEGQVILTLEVLEQKPELVKELEKIDEHTIQDKSKGDEFSKALSILQISWFVQAQCVARANQDLAITLVEVTALAFAVPSVIASLLWLQKPLNVQYHIRVGPTPSETTLPTGPNYLTTASAPKDSSTRPTSVLSPENTVTQTQTQTENLSQAHVKTFTTVLFNAVAFVLQLPSQILATILGICHTENSITIEDGVPRFWSGGPLSVIPHIRAPTIVAVGVLFGAIHCVAWSFTFPSYTEKVLWRFSSVATFFILPVFMVLSIFIIMLGISVILLMVLGVLAYFGGRIILIVLAFTQLRSLPPSSLNTVQWTTYIPHL</sequence>
<feature type="transmembrane region" description="Helical" evidence="2">
    <location>
        <begin position="163"/>
        <end position="187"/>
    </location>
</feature>
<proteinExistence type="predicted"/>
<dbReference type="GeneID" id="85351700"/>
<reference evidence="3" key="1">
    <citation type="submission" date="2023-06" db="EMBL/GenBank/DDBJ databases">
        <authorList>
            <consortium name="Lawrence Berkeley National Laboratory"/>
            <person name="Ahrendt S."/>
            <person name="Sahu N."/>
            <person name="Indic B."/>
            <person name="Wong-Bajracharya J."/>
            <person name="Merenyi Z."/>
            <person name="Ke H.-M."/>
            <person name="Monk M."/>
            <person name="Kocsube S."/>
            <person name="Drula E."/>
            <person name="Lipzen A."/>
            <person name="Balint B."/>
            <person name="Henrissat B."/>
            <person name="Andreopoulos B."/>
            <person name="Martin F.M."/>
            <person name="Harder C.B."/>
            <person name="Rigling D."/>
            <person name="Ford K.L."/>
            <person name="Foster G.D."/>
            <person name="Pangilinan J."/>
            <person name="Papanicolaou A."/>
            <person name="Barry K."/>
            <person name="LaButti K."/>
            <person name="Viragh M."/>
            <person name="Koriabine M."/>
            <person name="Yan M."/>
            <person name="Riley R."/>
            <person name="Champramary S."/>
            <person name="Plett K.L."/>
            <person name="Tsai I.J."/>
            <person name="Slot J."/>
            <person name="Sipos G."/>
            <person name="Plett J."/>
            <person name="Nagy L.G."/>
            <person name="Grigoriev I.V."/>
        </authorList>
    </citation>
    <scope>NUCLEOTIDE SEQUENCE</scope>
    <source>
        <strain evidence="3">CCBAS 213</strain>
    </source>
</reference>
<evidence type="ECO:0000313" key="3">
    <source>
        <dbReference type="EMBL" id="KAK0439303.1"/>
    </source>
</evidence>
<gene>
    <name evidence="3" type="ORF">EV420DRAFT_1279663</name>
</gene>
<keyword evidence="2" id="KW-0472">Membrane</keyword>
<dbReference type="Proteomes" id="UP001175211">
    <property type="component" value="Unassembled WGS sequence"/>
</dbReference>
<feature type="compositionally biased region" description="Polar residues" evidence="1">
    <location>
        <begin position="218"/>
        <end position="236"/>
    </location>
</feature>
<evidence type="ECO:0000313" key="4">
    <source>
        <dbReference type="Proteomes" id="UP001175211"/>
    </source>
</evidence>
<dbReference type="PANTHER" id="PTHR35043:SF7">
    <property type="entry name" value="TRANSCRIPTION FACTOR DOMAIN-CONTAINING PROTEIN"/>
    <property type="match status" value="1"/>
</dbReference>
<feature type="transmembrane region" description="Helical" evidence="2">
    <location>
        <begin position="48"/>
        <end position="73"/>
    </location>
</feature>
<dbReference type="EMBL" id="JAUEPS010000087">
    <property type="protein sequence ID" value="KAK0439303.1"/>
    <property type="molecule type" value="Genomic_DNA"/>
</dbReference>
<feature type="transmembrane region" description="Helical" evidence="2">
    <location>
        <begin position="6"/>
        <end position="27"/>
    </location>
</feature>
<dbReference type="AlphaFoldDB" id="A0AA39JEU4"/>
<feature type="region of interest" description="Disordered" evidence="1">
    <location>
        <begin position="218"/>
        <end position="244"/>
    </location>
</feature>
<accession>A0AA39JEU4</accession>
<dbReference type="RefSeq" id="XP_060323234.1">
    <property type="nucleotide sequence ID" value="XM_060468152.1"/>
</dbReference>
<name>A0AA39JEU4_ARMTA</name>
<evidence type="ECO:0000256" key="2">
    <source>
        <dbReference type="SAM" id="Phobius"/>
    </source>
</evidence>
<keyword evidence="2" id="KW-0812">Transmembrane</keyword>
<feature type="transmembrane region" description="Helical" evidence="2">
    <location>
        <begin position="313"/>
        <end position="332"/>
    </location>
</feature>
<comment type="caution">
    <text evidence="3">The sequence shown here is derived from an EMBL/GenBank/DDBJ whole genome shotgun (WGS) entry which is preliminary data.</text>
</comment>
<evidence type="ECO:0000256" key="1">
    <source>
        <dbReference type="SAM" id="MobiDB-lite"/>
    </source>
</evidence>
<keyword evidence="2" id="KW-1133">Transmembrane helix</keyword>
<feature type="transmembrane region" description="Helical" evidence="2">
    <location>
        <begin position="344"/>
        <end position="364"/>
    </location>
</feature>
<dbReference type="PANTHER" id="PTHR35043">
    <property type="entry name" value="TRANSCRIPTION FACTOR DOMAIN-CONTAINING PROTEIN"/>
    <property type="match status" value="1"/>
</dbReference>
<evidence type="ECO:0008006" key="5">
    <source>
        <dbReference type="Google" id="ProtNLM"/>
    </source>
</evidence>
<feature type="transmembrane region" description="Helical" evidence="2">
    <location>
        <begin position="371"/>
        <end position="393"/>
    </location>
</feature>
<organism evidence="3 4">
    <name type="scientific">Armillaria tabescens</name>
    <name type="common">Ringless honey mushroom</name>
    <name type="synonym">Agaricus tabescens</name>
    <dbReference type="NCBI Taxonomy" id="1929756"/>
    <lineage>
        <taxon>Eukaryota</taxon>
        <taxon>Fungi</taxon>
        <taxon>Dikarya</taxon>
        <taxon>Basidiomycota</taxon>
        <taxon>Agaricomycotina</taxon>
        <taxon>Agaricomycetes</taxon>
        <taxon>Agaricomycetidae</taxon>
        <taxon>Agaricales</taxon>
        <taxon>Marasmiineae</taxon>
        <taxon>Physalacriaceae</taxon>
        <taxon>Desarmillaria</taxon>
    </lineage>
</organism>
<keyword evidence="4" id="KW-1185">Reference proteome</keyword>
<protein>
    <recommendedName>
        <fullName evidence="5">Transmembrane protein</fullName>
    </recommendedName>
</protein>